<reference evidence="1" key="1">
    <citation type="submission" date="2021-11" db="EMBL/GenBank/DDBJ databases">
        <title>Vibrio ZSDE26 sp. nov. and Vibrio ZSDZ34 sp. nov., isolated from coastal seawater in Qingdao.</title>
        <authorList>
            <person name="Zhang P."/>
        </authorList>
    </citation>
    <scope>NUCLEOTIDE SEQUENCE</scope>
    <source>
        <strain evidence="1">ZSDE26</strain>
    </source>
</reference>
<dbReference type="EMBL" id="JAJHVV010000009">
    <property type="protein sequence ID" value="MCK6264580.1"/>
    <property type="molecule type" value="Genomic_DNA"/>
</dbReference>
<dbReference type="AlphaFoldDB" id="A0A9X1XP71"/>
<gene>
    <name evidence="1" type="ORF">KP803_14970</name>
</gene>
<evidence type="ECO:0000313" key="2">
    <source>
        <dbReference type="Proteomes" id="UP001139559"/>
    </source>
</evidence>
<accession>A0A9X1XP71</accession>
<name>A0A9X1XP71_9VIBR</name>
<dbReference type="Proteomes" id="UP001139559">
    <property type="component" value="Unassembled WGS sequence"/>
</dbReference>
<keyword evidence="2" id="KW-1185">Reference proteome</keyword>
<evidence type="ECO:0000313" key="1">
    <source>
        <dbReference type="EMBL" id="MCK6264580.1"/>
    </source>
</evidence>
<comment type="caution">
    <text evidence="1">The sequence shown here is derived from an EMBL/GenBank/DDBJ whole genome shotgun (WGS) entry which is preliminary data.</text>
</comment>
<sequence>MNKEQVYLQLFHRECIASPSIERADVQAEWAQRDEYLKWKESKADISHEEVIESAWIKTCTEGYITEVLFAQDGTLNEFKLFDRLHTTGQWELLDGMLSVSINKGDNRYQFLVVGSSLNSIYSAVEYKNDEIHSYLKLMPTRAK</sequence>
<protein>
    <submittedName>
        <fullName evidence="1">Uncharacterized protein</fullName>
    </submittedName>
</protein>
<organism evidence="1 2">
    <name type="scientific">Vibrio amylolyticus</name>
    <dbReference type="NCBI Taxonomy" id="2847292"/>
    <lineage>
        <taxon>Bacteria</taxon>
        <taxon>Pseudomonadati</taxon>
        <taxon>Pseudomonadota</taxon>
        <taxon>Gammaproteobacteria</taxon>
        <taxon>Vibrionales</taxon>
        <taxon>Vibrionaceae</taxon>
        <taxon>Vibrio</taxon>
    </lineage>
</organism>
<proteinExistence type="predicted"/>